<dbReference type="Proteomes" id="UP000294530">
    <property type="component" value="Unassembled WGS sequence"/>
</dbReference>
<gene>
    <name evidence="2" type="ORF">CCR75_007640</name>
</gene>
<dbReference type="KEGG" id="blac:94351369"/>
<proteinExistence type="predicted"/>
<comment type="caution">
    <text evidence="2">The sequence shown here is derived from an EMBL/GenBank/DDBJ whole genome shotgun (WGS) entry which is preliminary data.</text>
</comment>
<sequence>MVRIYVAALTAFLAFSASATVQLTLASDSPVNGTGRDTPAPKRLQGFATINEKTEERDVMEIIKASARAIKSHLSRPNVDIQASSVKELDLSLNKILQMNRKQLHKLIKRVEKSNKHPVLLYEQLVLKHGARKVENAMRIAESGKKNADGMKYLLEEEKAYRKNWVKAGTIYARELKIQEDGMKAFETNKISELQAYLARISPDSSEDLQHQKLVKVLSEEYGGDKFLALHVAQASSLGLDTFSLKLALFSTWKKDHVPLDRVWSYFCKDVNAPTKKEVEMFAQFYGYVFVLSSKGNLSLETTKLIEWNLLKMYEKSASNEALDMLVQIRLARELQMNEKFSKLFAKPSDFPLDKFLVVWRESYRQYSRQNLIEVDFIAVLRKIFPDDRSIARAIVKGGQDNRDNEEYFTTFMELEKELYAKWDRLPGNFKINDKLDDLIKRHYNKK</sequence>
<name>A0A976FM65_BRELC</name>
<dbReference type="EMBL" id="SHOA02000016">
    <property type="protein sequence ID" value="TDH69263.1"/>
    <property type="molecule type" value="Genomic_DNA"/>
</dbReference>
<keyword evidence="3" id="KW-1185">Reference proteome</keyword>
<feature type="signal peptide" evidence="1">
    <location>
        <begin position="1"/>
        <end position="26"/>
    </location>
</feature>
<dbReference type="AlphaFoldDB" id="A0A976FM65"/>
<organism evidence="2 3">
    <name type="scientific">Bremia lactucae</name>
    <name type="common">Lettuce downy mildew</name>
    <dbReference type="NCBI Taxonomy" id="4779"/>
    <lineage>
        <taxon>Eukaryota</taxon>
        <taxon>Sar</taxon>
        <taxon>Stramenopiles</taxon>
        <taxon>Oomycota</taxon>
        <taxon>Peronosporomycetes</taxon>
        <taxon>Peronosporales</taxon>
        <taxon>Peronosporaceae</taxon>
        <taxon>Bremia</taxon>
    </lineage>
</organism>
<evidence type="ECO:0000313" key="2">
    <source>
        <dbReference type="EMBL" id="TDH69263.1"/>
    </source>
</evidence>
<feature type="chain" id="PRO_5037653871" description="RxLR effector protein" evidence="1">
    <location>
        <begin position="27"/>
        <end position="447"/>
    </location>
</feature>
<protein>
    <recommendedName>
        <fullName evidence="4">RxLR effector protein</fullName>
    </recommendedName>
</protein>
<evidence type="ECO:0000256" key="1">
    <source>
        <dbReference type="SAM" id="SignalP"/>
    </source>
</evidence>
<keyword evidence="1" id="KW-0732">Signal</keyword>
<evidence type="ECO:0008006" key="4">
    <source>
        <dbReference type="Google" id="ProtNLM"/>
    </source>
</evidence>
<dbReference type="GeneID" id="94351369"/>
<dbReference type="RefSeq" id="XP_067818762.1">
    <property type="nucleotide sequence ID" value="XM_067965698.1"/>
</dbReference>
<evidence type="ECO:0000313" key="3">
    <source>
        <dbReference type="Proteomes" id="UP000294530"/>
    </source>
</evidence>
<accession>A0A976FM65</accession>
<reference evidence="2 3" key="1">
    <citation type="journal article" date="2021" name="Genome Biol.">
        <title>AFLAP: assembly-free linkage analysis pipeline using k-mers from genome sequencing data.</title>
        <authorList>
            <person name="Fletcher K."/>
            <person name="Zhang L."/>
            <person name="Gil J."/>
            <person name="Han R."/>
            <person name="Cavanaugh K."/>
            <person name="Michelmore R."/>
        </authorList>
    </citation>
    <scope>NUCLEOTIDE SEQUENCE [LARGE SCALE GENOMIC DNA]</scope>
    <source>
        <strain evidence="2 3">SF5</strain>
    </source>
</reference>